<evidence type="ECO:0000313" key="3">
    <source>
        <dbReference type="Proteomes" id="UP000327013"/>
    </source>
</evidence>
<dbReference type="PANTHER" id="PTHR37180:SF2">
    <property type="entry name" value="PRECURSOR OF CEP14"/>
    <property type="match status" value="1"/>
</dbReference>
<organism evidence="2 3">
    <name type="scientific">Carpinus fangiana</name>
    <dbReference type="NCBI Taxonomy" id="176857"/>
    <lineage>
        <taxon>Eukaryota</taxon>
        <taxon>Viridiplantae</taxon>
        <taxon>Streptophyta</taxon>
        <taxon>Embryophyta</taxon>
        <taxon>Tracheophyta</taxon>
        <taxon>Spermatophyta</taxon>
        <taxon>Magnoliopsida</taxon>
        <taxon>eudicotyledons</taxon>
        <taxon>Gunneridae</taxon>
        <taxon>Pentapetalae</taxon>
        <taxon>rosids</taxon>
        <taxon>fabids</taxon>
        <taxon>Fagales</taxon>
        <taxon>Betulaceae</taxon>
        <taxon>Carpinus</taxon>
    </lineage>
</organism>
<dbReference type="GO" id="GO:0006970">
    <property type="term" value="P:response to osmotic stress"/>
    <property type="evidence" value="ECO:0007669"/>
    <property type="project" value="InterPro"/>
</dbReference>
<dbReference type="OrthoDB" id="1915362at2759"/>
<dbReference type="Proteomes" id="UP000327013">
    <property type="component" value="Chromosome 1"/>
</dbReference>
<reference evidence="2 3" key="1">
    <citation type="submission" date="2019-06" db="EMBL/GenBank/DDBJ databases">
        <title>A chromosomal-level reference genome of Carpinus fangiana (Coryloideae, Betulaceae).</title>
        <authorList>
            <person name="Yang X."/>
            <person name="Wang Z."/>
            <person name="Zhang L."/>
            <person name="Hao G."/>
            <person name="Liu J."/>
            <person name="Yang Y."/>
        </authorList>
    </citation>
    <scope>NUCLEOTIDE SEQUENCE [LARGE SCALE GENOMIC DNA]</scope>
    <source>
        <strain evidence="2">Cfa_2016G</strain>
        <tissue evidence="2">Leaf</tissue>
    </source>
</reference>
<evidence type="ECO:0000313" key="2">
    <source>
        <dbReference type="EMBL" id="KAE7995893.1"/>
    </source>
</evidence>
<evidence type="ECO:0000256" key="1">
    <source>
        <dbReference type="SAM" id="SignalP"/>
    </source>
</evidence>
<dbReference type="PANTHER" id="PTHR37180">
    <property type="entry name" value="PRECURSOR OF CEP14"/>
    <property type="match status" value="1"/>
</dbReference>
<dbReference type="InterPro" id="IPR038930">
    <property type="entry name" value="CEP13/CEP14"/>
</dbReference>
<gene>
    <name evidence="2" type="ORF">FH972_000656</name>
</gene>
<proteinExistence type="predicted"/>
<sequence>MARISTASLLFFLVVFSAFAACLEGRKLLDAKESKKRSVASLGDSLILSALPKGKVPSSTPSKKGHGVVVDEKLVARHLVGIINDRSLRSVPSPGVGH</sequence>
<name>A0A5N6QCG5_9ROSI</name>
<dbReference type="GO" id="GO:0006995">
    <property type="term" value="P:cellular response to nitrogen starvation"/>
    <property type="evidence" value="ECO:0007669"/>
    <property type="project" value="InterPro"/>
</dbReference>
<feature type="chain" id="PRO_5024335538" description="Precursor of CEP14" evidence="1">
    <location>
        <begin position="26"/>
        <end position="98"/>
    </location>
</feature>
<dbReference type="EMBL" id="CM017321">
    <property type="protein sequence ID" value="KAE7995893.1"/>
    <property type="molecule type" value="Genomic_DNA"/>
</dbReference>
<accession>A0A5N6QCG5</accession>
<feature type="signal peptide" evidence="1">
    <location>
        <begin position="1"/>
        <end position="25"/>
    </location>
</feature>
<keyword evidence="1" id="KW-0732">Signal</keyword>
<dbReference type="AlphaFoldDB" id="A0A5N6QCG5"/>
<evidence type="ECO:0008006" key="4">
    <source>
        <dbReference type="Google" id="ProtNLM"/>
    </source>
</evidence>
<keyword evidence="3" id="KW-1185">Reference proteome</keyword>
<protein>
    <recommendedName>
        <fullName evidence="4">Precursor of CEP14</fullName>
    </recommendedName>
</protein>
<dbReference type="PROSITE" id="PS51257">
    <property type="entry name" value="PROKAR_LIPOPROTEIN"/>
    <property type="match status" value="1"/>
</dbReference>